<proteinExistence type="predicted"/>
<feature type="region of interest" description="Disordered" evidence="1">
    <location>
        <begin position="130"/>
        <end position="163"/>
    </location>
</feature>
<organism evidence="2 3">
    <name type="scientific">Cerrena zonata</name>
    <dbReference type="NCBI Taxonomy" id="2478898"/>
    <lineage>
        <taxon>Eukaryota</taxon>
        <taxon>Fungi</taxon>
        <taxon>Dikarya</taxon>
        <taxon>Basidiomycota</taxon>
        <taxon>Agaricomycotina</taxon>
        <taxon>Agaricomycetes</taxon>
        <taxon>Polyporales</taxon>
        <taxon>Cerrenaceae</taxon>
        <taxon>Cerrena</taxon>
    </lineage>
</organism>
<evidence type="ECO:0000256" key="1">
    <source>
        <dbReference type="SAM" id="MobiDB-lite"/>
    </source>
</evidence>
<dbReference type="Proteomes" id="UP001385951">
    <property type="component" value="Unassembled WGS sequence"/>
</dbReference>
<feature type="region of interest" description="Disordered" evidence="1">
    <location>
        <begin position="81"/>
        <end position="102"/>
    </location>
</feature>
<gene>
    <name evidence="2" type="ORF">QCA50_000857</name>
</gene>
<accession>A0AAW0H0I6</accession>
<comment type="caution">
    <text evidence="2">The sequence shown here is derived from an EMBL/GenBank/DDBJ whole genome shotgun (WGS) entry which is preliminary data.</text>
</comment>
<dbReference type="EMBL" id="JASBNA010000001">
    <property type="protein sequence ID" value="KAK7696204.1"/>
    <property type="molecule type" value="Genomic_DNA"/>
</dbReference>
<evidence type="ECO:0000313" key="3">
    <source>
        <dbReference type="Proteomes" id="UP001385951"/>
    </source>
</evidence>
<feature type="region of interest" description="Disordered" evidence="1">
    <location>
        <begin position="1"/>
        <end position="33"/>
    </location>
</feature>
<evidence type="ECO:0000313" key="2">
    <source>
        <dbReference type="EMBL" id="KAK7696204.1"/>
    </source>
</evidence>
<reference evidence="2 3" key="1">
    <citation type="submission" date="2022-09" db="EMBL/GenBank/DDBJ databases">
        <authorList>
            <person name="Palmer J.M."/>
        </authorList>
    </citation>
    <scope>NUCLEOTIDE SEQUENCE [LARGE SCALE GENOMIC DNA]</scope>
    <source>
        <strain evidence="2 3">DSM 7382</strain>
    </source>
</reference>
<keyword evidence="3" id="KW-1185">Reference proteome</keyword>
<sequence>MPFLHMTLPKSLTSPSDPFASQHEYATSSSDQSDHLRLYSEGWERVTSRRHNSQQKCRINCDCHRYGPPCQNGMCPAFSENTDPKSALPRPPHHDQESKRARVLRWRNSISAECGAKGLDEVSESIMSDQDDNMEVDDSDDEVATHPDDSSEESSSQDTNEVSTADDFRIISITDLEAVTTELGREGLKWRVFYPPRRSCSNVRDAWLAVGPTNHAVECAARRIMSGAMKTALVRSRKS</sequence>
<protein>
    <submittedName>
        <fullName evidence="2">Uncharacterized protein</fullName>
    </submittedName>
</protein>
<feature type="compositionally biased region" description="Acidic residues" evidence="1">
    <location>
        <begin position="130"/>
        <end position="142"/>
    </location>
</feature>
<dbReference type="AlphaFoldDB" id="A0AAW0H0I6"/>
<name>A0AAW0H0I6_9APHY</name>